<evidence type="ECO:0000313" key="9">
    <source>
        <dbReference type="Proteomes" id="UP000694920"/>
    </source>
</evidence>
<keyword evidence="3 8" id="KW-0812">Transmembrane</keyword>
<proteinExistence type="inferred from homology"/>
<dbReference type="Gene3D" id="1.20.120.1630">
    <property type="match status" value="1"/>
</dbReference>
<evidence type="ECO:0000256" key="1">
    <source>
        <dbReference type="ARBA" id="ARBA00004473"/>
    </source>
</evidence>
<sequence>MISKSFSIAVCTSSFLYTFYILCNLMYFLSTHNENQKTLLQTTKAENLNLSTTWALLMNACLLSSFMLQHSVMASNYAKEIYSKLDIQDLERSIYNASSAAVLHLLMRYWQSVPWVSIWDIDTAHNNTLWLVFSGFHVLGWFIVYSGCLMMDISELAGLKQVYYKISARPSPMAMKSLELQRYYAHMRHPSFSGFLIILWLHPFMTVDRFLLATIVTLYMVLMWSIDENDYNYHANVIRRKRLQLS</sequence>
<dbReference type="InterPro" id="IPR033580">
    <property type="entry name" value="Nurim-like"/>
</dbReference>
<evidence type="ECO:0000256" key="7">
    <source>
        <dbReference type="ARBA" id="ARBA00032957"/>
    </source>
</evidence>
<feature type="transmembrane region" description="Helical" evidence="8">
    <location>
        <begin position="209"/>
        <end position="226"/>
    </location>
</feature>
<feature type="transmembrane region" description="Helical" evidence="8">
    <location>
        <begin position="7"/>
        <end position="30"/>
    </location>
</feature>
<protein>
    <recommendedName>
        <fullName evidence="7">Nuclear envelope membrane protein</fullName>
    </recommendedName>
    <alternativeName>
        <fullName evidence="6">Nuclear rim protein</fullName>
    </alternativeName>
</protein>
<comment type="similarity">
    <text evidence="2">Belongs to the nurim family.</text>
</comment>
<name>A0AAJ7BHY6_CEPCN</name>
<gene>
    <name evidence="10 11" type="primary">LOC107263358</name>
</gene>
<dbReference type="GO" id="GO:0005637">
    <property type="term" value="C:nuclear inner membrane"/>
    <property type="evidence" value="ECO:0007669"/>
    <property type="project" value="UniProtKB-SubCell"/>
</dbReference>
<dbReference type="Proteomes" id="UP000694920">
    <property type="component" value="Unplaced"/>
</dbReference>
<evidence type="ECO:0000256" key="5">
    <source>
        <dbReference type="ARBA" id="ARBA00023136"/>
    </source>
</evidence>
<evidence type="ECO:0000256" key="2">
    <source>
        <dbReference type="ARBA" id="ARBA00010631"/>
    </source>
</evidence>
<dbReference type="RefSeq" id="XP_015585947.1">
    <property type="nucleotide sequence ID" value="XM_015730461.2"/>
</dbReference>
<evidence type="ECO:0000256" key="8">
    <source>
        <dbReference type="SAM" id="Phobius"/>
    </source>
</evidence>
<reference evidence="10 11" key="1">
    <citation type="submission" date="2025-04" db="UniProtKB">
        <authorList>
            <consortium name="RefSeq"/>
        </authorList>
    </citation>
    <scope>IDENTIFICATION</scope>
</reference>
<evidence type="ECO:0000256" key="3">
    <source>
        <dbReference type="ARBA" id="ARBA00022692"/>
    </source>
</evidence>
<keyword evidence="4 8" id="KW-1133">Transmembrane helix</keyword>
<evidence type="ECO:0000256" key="4">
    <source>
        <dbReference type="ARBA" id="ARBA00022989"/>
    </source>
</evidence>
<keyword evidence="5 8" id="KW-0472">Membrane</keyword>
<evidence type="ECO:0000313" key="10">
    <source>
        <dbReference type="RefSeq" id="XP_015585946.1"/>
    </source>
</evidence>
<feature type="transmembrane region" description="Helical" evidence="8">
    <location>
        <begin position="50"/>
        <end position="72"/>
    </location>
</feature>
<dbReference type="AlphaFoldDB" id="A0AAJ7BHY6"/>
<dbReference type="KEGG" id="ccin:107263358"/>
<dbReference type="RefSeq" id="XP_015585946.1">
    <property type="nucleotide sequence ID" value="XM_015730460.1"/>
</dbReference>
<keyword evidence="9" id="KW-1185">Reference proteome</keyword>
<organism evidence="9 11">
    <name type="scientific">Cephus cinctus</name>
    <name type="common">Wheat stem sawfly</name>
    <dbReference type="NCBI Taxonomy" id="211228"/>
    <lineage>
        <taxon>Eukaryota</taxon>
        <taxon>Metazoa</taxon>
        <taxon>Ecdysozoa</taxon>
        <taxon>Arthropoda</taxon>
        <taxon>Hexapoda</taxon>
        <taxon>Insecta</taxon>
        <taxon>Pterygota</taxon>
        <taxon>Neoptera</taxon>
        <taxon>Endopterygota</taxon>
        <taxon>Hymenoptera</taxon>
        <taxon>Cephoidea</taxon>
        <taxon>Cephidae</taxon>
        <taxon>Cephus</taxon>
    </lineage>
</organism>
<dbReference type="PANTHER" id="PTHR31040:SF1">
    <property type="entry name" value="NURIM"/>
    <property type="match status" value="1"/>
</dbReference>
<comment type="subcellular location">
    <subcellularLocation>
        <location evidence="1">Nucleus inner membrane</location>
        <topology evidence="1">Multi-pass membrane protein</topology>
    </subcellularLocation>
</comment>
<dbReference type="GeneID" id="107263358"/>
<accession>A0AAJ7BHY6</accession>
<feature type="transmembrane region" description="Helical" evidence="8">
    <location>
        <begin position="130"/>
        <end position="151"/>
    </location>
</feature>
<evidence type="ECO:0000313" key="11">
    <source>
        <dbReference type="RefSeq" id="XP_015585947.1"/>
    </source>
</evidence>
<evidence type="ECO:0000256" key="6">
    <source>
        <dbReference type="ARBA" id="ARBA00031700"/>
    </source>
</evidence>
<dbReference type="PANTHER" id="PTHR31040">
    <property type="entry name" value="NURIM"/>
    <property type="match status" value="1"/>
</dbReference>